<protein>
    <recommendedName>
        <fullName evidence="5">Mid2 domain-containing protein</fullName>
    </recommendedName>
</protein>
<dbReference type="OrthoDB" id="10620182at2759"/>
<proteinExistence type="predicted"/>
<feature type="compositionally biased region" description="Polar residues" evidence="1">
    <location>
        <begin position="176"/>
        <end position="191"/>
    </location>
</feature>
<organism evidence="3 4">
    <name type="scientific">Plectosphaerella cucumerina</name>
    <dbReference type="NCBI Taxonomy" id="40658"/>
    <lineage>
        <taxon>Eukaryota</taxon>
        <taxon>Fungi</taxon>
        <taxon>Dikarya</taxon>
        <taxon>Ascomycota</taxon>
        <taxon>Pezizomycotina</taxon>
        <taxon>Sordariomycetes</taxon>
        <taxon>Hypocreomycetidae</taxon>
        <taxon>Glomerellales</taxon>
        <taxon>Plectosphaerellaceae</taxon>
        <taxon>Plectosphaerella</taxon>
    </lineage>
</organism>
<gene>
    <name evidence="3" type="ORF">B0T11DRAFT_296895</name>
</gene>
<keyword evidence="2" id="KW-0472">Membrane</keyword>
<dbReference type="Proteomes" id="UP000813385">
    <property type="component" value="Unassembled WGS sequence"/>
</dbReference>
<evidence type="ECO:0000313" key="4">
    <source>
        <dbReference type="Proteomes" id="UP000813385"/>
    </source>
</evidence>
<feature type="transmembrane region" description="Helical" evidence="2">
    <location>
        <begin position="198"/>
        <end position="220"/>
    </location>
</feature>
<sequence>MFQCDIPTWQSLIMTTRLRCGTHPASEGRAMKRQASSDSPGTLYPCVNSGLTTSSLYAGHMYPGSDRMSGHRGTLHLRKPRQRLVRVLLLACADYYCSSSSSLVLMDATSISTFCETAWPAFVTSPLEQIISFLPFDEDDKEIITAASQSETSSDDTFSTSTTAPPTSMSPSTDSVLETNTPSSDENTRTGLSKEVQAGIGIGVSLGILLLLGVGLFLGWRSRRKHGASRDAEPMSMSAQGVTVPDEASYGAKNFESMDGRMELESVNPPTHHEMQSSTTRVV</sequence>
<name>A0A8K0TLC8_9PEZI</name>
<comment type="caution">
    <text evidence="3">The sequence shown here is derived from an EMBL/GenBank/DDBJ whole genome shotgun (WGS) entry which is preliminary data.</text>
</comment>
<keyword evidence="2" id="KW-0812">Transmembrane</keyword>
<accession>A0A8K0TLC8</accession>
<reference evidence="3" key="1">
    <citation type="journal article" date="2021" name="Nat. Commun.">
        <title>Genetic determinants of endophytism in the Arabidopsis root mycobiome.</title>
        <authorList>
            <person name="Mesny F."/>
            <person name="Miyauchi S."/>
            <person name="Thiergart T."/>
            <person name="Pickel B."/>
            <person name="Atanasova L."/>
            <person name="Karlsson M."/>
            <person name="Huettel B."/>
            <person name="Barry K.W."/>
            <person name="Haridas S."/>
            <person name="Chen C."/>
            <person name="Bauer D."/>
            <person name="Andreopoulos W."/>
            <person name="Pangilinan J."/>
            <person name="LaButti K."/>
            <person name="Riley R."/>
            <person name="Lipzen A."/>
            <person name="Clum A."/>
            <person name="Drula E."/>
            <person name="Henrissat B."/>
            <person name="Kohler A."/>
            <person name="Grigoriev I.V."/>
            <person name="Martin F.M."/>
            <person name="Hacquard S."/>
        </authorList>
    </citation>
    <scope>NUCLEOTIDE SEQUENCE</scope>
    <source>
        <strain evidence="3">MPI-CAGE-AT-0016</strain>
    </source>
</reference>
<keyword evidence="4" id="KW-1185">Reference proteome</keyword>
<evidence type="ECO:0000313" key="3">
    <source>
        <dbReference type="EMBL" id="KAH7369394.1"/>
    </source>
</evidence>
<evidence type="ECO:0000256" key="2">
    <source>
        <dbReference type="SAM" id="Phobius"/>
    </source>
</evidence>
<keyword evidence="2" id="KW-1133">Transmembrane helix</keyword>
<feature type="region of interest" description="Disordered" evidence="1">
    <location>
        <begin position="147"/>
        <end position="191"/>
    </location>
</feature>
<evidence type="ECO:0008006" key="5">
    <source>
        <dbReference type="Google" id="ProtNLM"/>
    </source>
</evidence>
<feature type="compositionally biased region" description="Low complexity" evidence="1">
    <location>
        <begin position="148"/>
        <end position="175"/>
    </location>
</feature>
<dbReference type="AlphaFoldDB" id="A0A8K0TLC8"/>
<evidence type="ECO:0000256" key="1">
    <source>
        <dbReference type="SAM" id="MobiDB-lite"/>
    </source>
</evidence>
<dbReference type="EMBL" id="JAGPXD010000002">
    <property type="protein sequence ID" value="KAH7369394.1"/>
    <property type="molecule type" value="Genomic_DNA"/>
</dbReference>